<name>Q6ZJG3_ORYSJ</name>
<dbReference type="Proteomes" id="UP000000763">
    <property type="component" value="Chromosome 8"/>
</dbReference>
<reference evidence="3" key="1">
    <citation type="journal article" date="2005" name="Nature">
        <title>The map-based sequence of the rice genome.</title>
        <authorList>
            <consortium name="International rice genome sequencing project (IRGSP)"/>
            <person name="Matsumoto T."/>
            <person name="Wu J."/>
            <person name="Kanamori H."/>
            <person name="Katayose Y."/>
            <person name="Fujisawa M."/>
            <person name="Namiki N."/>
            <person name="Mizuno H."/>
            <person name="Yamamoto K."/>
            <person name="Antonio B.A."/>
            <person name="Baba T."/>
            <person name="Sakata K."/>
            <person name="Nagamura Y."/>
            <person name="Aoki H."/>
            <person name="Arikawa K."/>
            <person name="Arita K."/>
            <person name="Bito T."/>
            <person name="Chiden Y."/>
            <person name="Fujitsuka N."/>
            <person name="Fukunaka R."/>
            <person name="Hamada M."/>
            <person name="Harada C."/>
            <person name="Hayashi A."/>
            <person name="Hijishita S."/>
            <person name="Honda M."/>
            <person name="Hosokawa S."/>
            <person name="Ichikawa Y."/>
            <person name="Idonuma A."/>
            <person name="Iijima M."/>
            <person name="Ikeda M."/>
            <person name="Ikeno M."/>
            <person name="Ito K."/>
            <person name="Ito S."/>
            <person name="Ito T."/>
            <person name="Ito Y."/>
            <person name="Ito Y."/>
            <person name="Iwabuchi A."/>
            <person name="Kamiya K."/>
            <person name="Karasawa W."/>
            <person name="Kurita K."/>
            <person name="Katagiri S."/>
            <person name="Kikuta A."/>
            <person name="Kobayashi H."/>
            <person name="Kobayashi N."/>
            <person name="Machita K."/>
            <person name="Maehara T."/>
            <person name="Masukawa M."/>
            <person name="Mizubayashi T."/>
            <person name="Mukai Y."/>
            <person name="Nagasaki H."/>
            <person name="Nagata Y."/>
            <person name="Naito S."/>
            <person name="Nakashima M."/>
            <person name="Nakama Y."/>
            <person name="Nakamichi Y."/>
            <person name="Nakamura M."/>
            <person name="Meguro A."/>
            <person name="Negishi M."/>
            <person name="Ohta I."/>
            <person name="Ohta T."/>
            <person name="Okamoto M."/>
            <person name="Ono N."/>
            <person name="Saji S."/>
            <person name="Sakaguchi M."/>
            <person name="Sakai K."/>
            <person name="Shibata M."/>
            <person name="Shimokawa T."/>
            <person name="Song J."/>
            <person name="Takazaki Y."/>
            <person name="Terasawa K."/>
            <person name="Tsugane M."/>
            <person name="Tsuji K."/>
            <person name="Ueda S."/>
            <person name="Waki K."/>
            <person name="Yamagata H."/>
            <person name="Yamamoto M."/>
            <person name="Yamamoto S."/>
            <person name="Yamane H."/>
            <person name="Yoshiki S."/>
            <person name="Yoshihara R."/>
            <person name="Yukawa K."/>
            <person name="Zhong H."/>
            <person name="Yano M."/>
            <person name="Yuan Q."/>
            <person name="Ouyang S."/>
            <person name="Liu J."/>
            <person name="Jones K.M."/>
            <person name="Gansberger K."/>
            <person name="Moffat K."/>
            <person name="Hill J."/>
            <person name="Bera J."/>
            <person name="Fadrosh D."/>
            <person name="Jin S."/>
            <person name="Johri S."/>
            <person name="Kim M."/>
            <person name="Overton L."/>
            <person name="Reardon M."/>
            <person name="Tsitrin T."/>
            <person name="Vuong H."/>
            <person name="Weaver B."/>
            <person name="Ciecko A."/>
            <person name="Tallon L."/>
            <person name="Jackson J."/>
            <person name="Pai G."/>
            <person name="Aken S.V."/>
            <person name="Utterback T."/>
            <person name="Reidmuller S."/>
            <person name="Feldblyum T."/>
            <person name="Hsiao J."/>
            <person name="Zismann V."/>
            <person name="Iobst S."/>
            <person name="de Vazeille A.R."/>
            <person name="Buell C.R."/>
            <person name="Ying K."/>
            <person name="Li Y."/>
            <person name="Lu T."/>
            <person name="Huang Y."/>
            <person name="Zhao Q."/>
            <person name="Feng Q."/>
            <person name="Zhang L."/>
            <person name="Zhu J."/>
            <person name="Weng Q."/>
            <person name="Mu J."/>
            <person name="Lu Y."/>
            <person name="Fan D."/>
            <person name="Liu Y."/>
            <person name="Guan J."/>
            <person name="Zhang Y."/>
            <person name="Yu S."/>
            <person name="Liu X."/>
            <person name="Zhang Y."/>
            <person name="Hong G."/>
            <person name="Han B."/>
            <person name="Choisne N."/>
            <person name="Demange N."/>
            <person name="Orjeda G."/>
            <person name="Samain S."/>
            <person name="Cattolico L."/>
            <person name="Pelletier E."/>
            <person name="Couloux A."/>
            <person name="Segurens B."/>
            <person name="Wincker P."/>
            <person name="D'Hont A."/>
            <person name="Scarpelli C."/>
            <person name="Weissenbach J."/>
            <person name="Salanoubat M."/>
            <person name="Quetier F."/>
            <person name="Yu Y."/>
            <person name="Kim H.R."/>
            <person name="Rambo T."/>
            <person name="Currie J."/>
            <person name="Collura K."/>
            <person name="Luo M."/>
            <person name="Yang T."/>
            <person name="Ammiraju J.S.S."/>
            <person name="Engler F."/>
            <person name="Soderlund C."/>
            <person name="Wing R.A."/>
            <person name="Palmer L.E."/>
            <person name="de la Bastide M."/>
            <person name="Spiegel L."/>
            <person name="Nascimento L."/>
            <person name="Zutavern T."/>
            <person name="O'Shaughnessy A."/>
            <person name="Dike S."/>
            <person name="Dedhia N."/>
            <person name="Preston R."/>
            <person name="Balija V."/>
            <person name="McCombie W.R."/>
            <person name="Chow T."/>
            <person name="Chen H."/>
            <person name="Chung M."/>
            <person name="Chen C."/>
            <person name="Shaw J."/>
            <person name="Wu H."/>
            <person name="Hsiao K."/>
            <person name="Chao Y."/>
            <person name="Chu M."/>
            <person name="Cheng C."/>
            <person name="Hour A."/>
            <person name="Lee P."/>
            <person name="Lin S."/>
            <person name="Lin Y."/>
            <person name="Liou J."/>
            <person name="Liu S."/>
            <person name="Hsing Y."/>
            <person name="Raghuvanshi S."/>
            <person name="Mohanty A."/>
            <person name="Bharti A.K."/>
            <person name="Gaur A."/>
            <person name="Gupta V."/>
            <person name="Kumar D."/>
            <person name="Ravi V."/>
            <person name="Vij S."/>
            <person name="Kapur A."/>
            <person name="Khurana P."/>
            <person name="Khurana P."/>
            <person name="Khurana J.P."/>
            <person name="Tyagi A.K."/>
            <person name="Gaikwad K."/>
            <person name="Singh A."/>
            <person name="Dalal V."/>
            <person name="Srivastava S."/>
            <person name="Dixit A."/>
            <person name="Pal A.K."/>
            <person name="Ghazi I.A."/>
            <person name="Yadav M."/>
            <person name="Pandit A."/>
            <person name="Bhargava A."/>
            <person name="Sureshbabu K."/>
            <person name="Batra K."/>
            <person name="Sharma T.R."/>
            <person name="Mohapatra T."/>
            <person name="Singh N.K."/>
            <person name="Messing J."/>
            <person name="Nelson A.B."/>
            <person name="Fuks G."/>
            <person name="Kavchok S."/>
            <person name="Keizer G."/>
            <person name="Linton E."/>
            <person name="Llaca V."/>
            <person name="Song R."/>
            <person name="Tanyolac B."/>
            <person name="Young S."/>
            <person name="Ho-Il K."/>
            <person name="Hahn J.H."/>
            <person name="Sangsakoo G."/>
            <person name="Vanavichit A."/>
            <person name="de Mattos Luiz.A.T."/>
            <person name="Zimmer P.D."/>
            <person name="Malone G."/>
            <person name="Dellagostin O."/>
            <person name="de Oliveira A.C."/>
            <person name="Bevan M."/>
            <person name="Bancroft I."/>
            <person name="Minx P."/>
            <person name="Cordum H."/>
            <person name="Wilson R."/>
            <person name="Cheng Z."/>
            <person name="Jin W."/>
            <person name="Jiang J."/>
            <person name="Leong S.A."/>
            <person name="Iwama H."/>
            <person name="Gojobori T."/>
            <person name="Itoh T."/>
            <person name="Niimura Y."/>
            <person name="Fujii Y."/>
            <person name="Habara T."/>
            <person name="Sakai H."/>
            <person name="Sato Y."/>
            <person name="Wilson G."/>
            <person name="Kumar K."/>
            <person name="McCouch S."/>
            <person name="Juretic N."/>
            <person name="Hoen D."/>
            <person name="Wright S."/>
            <person name="Bruskiewich R."/>
            <person name="Bureau T."/>
            <person name="Miyao A."/>
            <person name="Hirochika H."/>
            <person name="Nishikawa T."/>
            <person name="Kadowaki K."/>
            <person name="Sugiura M."/>
            <person name="Burr B."/>
            <person name="Sasaki T."/>
        </authorList>
    </citation>
    <scope>NUCLEOTIDE SEQUENCE [LARGE SCALE GENOMIC DNA]</scope>
    <source>
        <strain evidence="3">cv. Nipponbare</strain>
    </source>
</reference>
<organism evidence="2 3">
    <name type="scientific">Oryza sativa subsp. japonica</name>
    <name type="common">Rice</name>
    <dbReference type="NCBI Taxonomy" id="39947"/>
    <lineage>
        <taxon>Eukaryota</taxon>
        <taxon>Viridiplantae</taxon>
        <taxon>Streptophyta</taxon>
        <taxon>Embryophyta</taxon>
        <taxon>Tracheophyta</taxon>
        <taxon>Spermatophyta</taxon>
        <taxon>Magnoliopsida</taxon>
        <taxon>Liliopsida</taxon>
        <taxon>Poales</taxon>
        <taxon>Poaceae</taxon>
        <taxon>BOP clade</taxon>
        <taxon>Oryzoideae</taxon>
        <taxon>Oryzeae</taxon>
        <taxon>Oryzinae</taxon>
        <taxon>Oryza</taxon>
        <taxon>Oryza sativa</taxon>
    </lineage>
</organism>
<evidence type="ECO:0000313" key="2">
    <source>
        <dbReference type="EMBL" id="BAD08979.1"/>
    </source>
</evidence>
<evidence type="ECO:0000313" key="3">
    <source>
        <dbReference type="Proteomes" id="UP000000763"/>
    </source>
</evidence>
<proteinExistence type="predicted"/>
<feature type="region of interest" description="Disordered" evidence="1">
    <location>
        <begin position="41"/>
        <end position="69"/>
    </location>
</feature>
<evidence type="ECO:0000256" key="1">
    <source>
        <dbReference type="SAM" id="MobiDB-lite"/>
    </source>
</evidence>
<protein>
    <submittedName>
        <fullName evidence="2">Uncharacterized protein</fullName>
    </submittedName>
</protein>
<accession>Q6ZJG3</accession>
<gene>
    <name evidence="2" type="primary">OJ1521_G02.15</name>
</gene>
<dbReference type="EMBL" id="AP003914">
    <property type="protein sequence ID" value="BAD08979.1"/>
    <property type="molecule type" value="Genomic_DNA"/>
</dbReference>
<dbReference type="AlphaFoldDB" id="Q6ZJG3"/>
<sequence>MNRVLVHCNGACMELWKACNAAGDGGSAAAAAALGVDGWRGQRSREQAVAARRGRADPGKNPRHGTAPPQVILGRAWADTARRGPTCLWAMLGPYLLHLGLARPGTARSSTKHNGPGRASPAWPKS</sequence>
<feature type="region of interest" description="Disordered" evidence="1">
    <location>
        <begin position="104"/>
        <end position="126"/>
    </location>
</feature>
<reference evidence="3" key="2">
    <citation type="journal article" date="2008" name="Nucleic Acids Res.">
        <title>The rice annotation project database (RAP-DB): 2008 update.</title>
        <authorList>
            <consortium name="The rice annotation project (RAP)"/>
        </authorList>
    </citation>
    <scope>GENOME REANNOTATION</scope>
    <source>
        <strain evidence="3">cv. Nipponbare</strain>
    </source>
</reference>